<evidence type="ECO:0000313" key="2">
    <source>
        <dbReference type="Proteomes" id="UP000231926"/>
    </source>
</evidence>
<sequence>MKKAAKRESNYNFRAEDFDKIEAKQNFKCYLTGRTYQYHKLKAAPIVPLHKGGKHEFTNICFVIDEVRDLKRYHTNEEVLEIAFDIIKTIGWKYGYEAKKKK</sequence>
<gene>
    <name evidence="1" type="ORF">CH362_18630</name>
</gene>
<evidence type="ECO:0000313" key="1">
    <source>
        <dbReference type="EMBL" id="PJZ47558.1"/>
    </source>
</evidence>
<reference evidence="1 2" key="1">
    <citation type="submission" date="2017-07" db="EMBL/GenBank/DDBJ databases">
        <title>Leptospira spp. isolated from tropical soils.</title>
        <authorList>
            <person name="Thibeaux R."/>
            <person name="Iraola G."/>
            <person name="Ferres I."/>
            <person name="Bierque E."/>
            <person name="Girault D."/>
            <person name="Soupe-Gilbert M.-E."/>
            <person name="Picardeau M."/>
            <person name="Goarant C."/>
        </authorList>
    </citation>
    <scope>NUCLEOTIDE SEQUENCE [LARGE SCALE GENOMIC DNA]</scope>
    <source>
        <strain evidence="1 2">FH4-C-A2</strain>
    </source>
</reference>
<dbReference type="RefSeq" id="WP_100711827.1">
    <property type="nucleotide sequence ID" value="NZ_NPDR01000016.1"/>
</dbReference>
<dbReference type="Proteomes" id="UP000231926">
    <property type="component" value="Unassembled WGS sequence"/>
</dbReference>
<protein>
    <recommendedName>
        <fullName evidence="3">HNH endonuclease</fullName>
    </recommendedName>
</protein>
<proteinExistence type="predicted"/>
<dbReference type="OrthoDB" id="336037at2"/>
<comment type="caution">
    <text evidence="1">The sequence shown here is derived from an EMBL/GenBank/DDBJ whole genome shotgun (WGS) entry which is preliminary data.</text>
</comment>
<dbReference type="Gene3D" id="1.10.30.50">
    <property type="match status" value="1"/>
</dbReference>
<organism evidence="1 2">
    <name type="scientific">Leptospira saintgironsiae</name>
    <dbReference type="NCBI Taxonomy" id="2023183"/>
    <lineage>
        <taxon>Bacteria</taxon>
        <taxon>Pseudomonadati</taxon>
        <taxon>Spirochaetota</taxon>
        <taxon>Spirochaetia</taxon>
        <taxon>Leptospirales</taxon>
        <taxon>Leptospiraceae</taxon>
        <taxon>Leptospira</taxon>
    </lineage>
</organism>
<accession>A0A2M9Y7K8</accession>
<dbReference type="AlphaFoldDB" id="A0A2M9Y7K8"/>
<evidence type="ECO:0008006" key="3">
    <source>
        <dbReference type="Google" id="ProtNLM"/>
    </source>
</evidence>
<name>A0A2M9Y7K8_9LEPT</name>
<keyword evidence="2" id="KW-1185">Reference proteome</keyword>
<dbReference type="EMBL" id="NPDR01000016">
    <property type="protein sequence ID" value="PJZ47558.1"/>
    <property type="molecule type" value="Genomic_DNA"/>
</dbReference>